<evidence type="ECO:0000256" key="3">
    <source>
        <dbReference type="ARBA" id="ARBA00022741"/>
    </source>
</evidence>
<feature type="binding site" evidence="5">
    <location>
        <position position="138"/>
    </location>
    <ligand>
        <name>AMP</name>
        <dbReference type="ChEBI" id="CHEBI:456215"/>
    </ligand>
</feature>
<keyword evidence="5 7" id="KW-0067">ATP-binding</keyword>
<keyword evidence="4 5" id="KW-0418">Kinase</keyword>
<feature type="binding site" evidence="5">
    <location>
        <position position="149"/>
    </location>
    <ligand>
        <name>AMP</name>
        <dbReference type="ChEBI" id="CHEBI:456215"/>
    </ligand>
</feature>
<protein>
    <recommendedName>
        <fullName evidence="5 7">Adenylate kinase</fullName>
        <shortName evidence="5">AK</shortName>
        <ecNumber evidence="5 7">2.7.4.3</ecNumber>
    </recommendedName>
    <alternativeName>
        <fullName evidence="5">ATP-AMP transphosphorylase</fullName>
    </alternativeName>
    <alternativeName>
        <fullName evidence="5">ATP:AMP phosphotransferase</fullName>
    </alternativeName>
    <alternativeName>
        <fullName evidence="5">Adenylate monophosphate kinase</fullName>
    </alternativeName>
</protein>
<dbReference type="UniPathway" id="UPA00588">
    <property type="reaction ID" value="UER00649"/>
</dbReference>
<comment type="subunit">
    <text evidence="5 7">Monomer.</text>
</comment>
<organism evidence="8 9">
    <name type="scientific">Candidatus Giovannonibacteria bacterium GW2011_GWF2_42_19</name>
    <dbReference type="NCBI Taxonomy" id="1618659"/>
    <lineage>
        <taxon>Bacteria</taxon>
        <taxon>Candidatus Giovannoniibacteriota</taxon>
    </lineage>
</organism>
<keyword evidence="2 5" id="KW-0545">Nucleotide biosynthesis</keyword>
<dbReference type="GO" id="GO:0005524">
    <property type="term" value="F:ATP binding"/>
    <property type="evidence" value="ECO:0007669"/>
    <property type="project" value="UniProtKB-UniRule"/>
</dbReference>
<feature type="binding site" evidence="5">
    <location>
        <position position="177"/>
    </location>
    <ligand>
        <name>ATP</name>
        <dbReference type="ChEBI" id="CHEBI:30616"/>
    </ligand>
</feature>
<dbReference type="PANTHER" id="PTHR23359">
    <property type="entry name" value="NUCLEOTIDE KINASE"/>
    <property type="match status" value="1"/>
</dbReference>
<dbReference type="Proteomes" id="UP000034036">
    <property type="component" value="Unassembled WGS sequence"/>
</dbReference>
<dbReference type="Pfam" id="PF00406">
    <property type="entry name" value="ADK"/>
    <property type="match status" value="1"/>
</dbReference>
<dbReference type="GO" id="GO:0044209">
    <property type="term" value="P:AMP salvage"/>
    <property type="evidence" value="ECO:0007669"/>
    <property type="project" value="UniProtKB-UniRule"/>
</dbReference>
<accession>A0A0G1BK44</accession>
<dbReference type="PRINTS" id="PR00094">
    <property type="entry name" value="ADENYLTKNASE"/>
</dbReference>
<comment type="subcellular location">
    <subcellularLocation>
        <location evidence="5 7">Cytoplasm</location>
    </subcellularLocation>
</comment>
<reference evidence="8 9" key="1">
    <citation type="journal article" date="2015" name="Nature">
        <title>rRNA introns, odd ribosomes, and small enigmatic genomes across a large radiation of phyla.</title>
        <authorList>
            <person name="Brown C.T."/>
            <person name="Hug L.A."/>
            <person name="Thomas B.C."/>
            <person name="Sharon I."/>
            <person name="Castelle C.J."/>
            <person name="Singh A."/>
            <person name="Wilkins M.J."/>
            <person name="Williams K.H."/>
            <person name="Banfield J.F."/>
        </authorList>
    </citation>
    <scope>NUCLEOTIDE SEQUENCE [LARGE SCALE GENOMIC DNA]</scope>
</reference>
<dbReference type="STRING" id="1618659.UV11_C0027G0002"/>
<comment type="caution">
    <text evidence="8">The sequence shown here is derived from an EMBL/GenBank/DDBJ whole genome shotgun (WGS) entry which is preliminary data.</text>
</comment>
<name>A0A0G1BK44_9BACT</name>
<keyword evidence="1 5" id="KW-0808">Transferase</keyword>
<proteinExistence type="inferred from homology"/>
<comment type="function">
    <text evidence="5">Catalyzes the reversible transfer of the terminal phosphate group between ATP and AMP. Plays an important role in cellular energy homeostasis and in adenine nucleotide metabolism.</text>
</comment>
<dbReference type="GO" id="GO:0004017">
    <property type="term" value="F:AMP kinase activity"/>
    <property type="evidence" value="ECO:0007669"/>
    <property type="project" value="UniProtKB-UniRule"/>
</dbReference>
<dbReference type="GO" id="GO:0005737">
    <property type="term" value="C:cytoplasm"/>
    <property type="evidence" value="ECO:0007669"/>
    <property type="project" value="UniProtKB-SubCell"/>
</dbReference>
<comment type="domain">
    <text evidence="5">Consists of three domains, a large central CORE domain and two small peripheral domains, NMPbind and LID, which undergo movements during catalysis. The LID domain closes over the site of phosphoryl transfer upon ATP binding. Assembling and dissambling the active center during each catalytic cycle provides an effective means to prevent ATP hydrolysis.</text>
</comment>
<evidence type="ECO:0000256" key="2">
    <source>
        <dbReference type="ARBA" id="ARBA00022727"/>
    </source>
</evidence>
<dbReference type="HAMAP" id="MF_00235">
    <property type="entry name" value="Adenylate_kinase_Adk"/>
    <property type="match status" value="1"/>
</dbReference>
<feature type="binding site" evidence="5">
    <location>
        <begin position="65"/>
        <end position="67"/>
    </location>
    <ligand>
        <name>AMP</name>
        <dbReference type="ChEBI" id="CHEBI:456215"/>
    </ligand>
</feature>
<feature type="binding site" evidence="5">
    <location>
        <position position="136"/>
    </location>
    <ligand>
        <name>ATP</name>
        <dbReference type="ChEBI" id="CHEBI:30616"/>
    </ligand>
</feature>
<evidence type="ECO:0000256" key="6">
    <source>
        <dbReference type="RuleBase" id="RU003330"/>
    </source>
</evidence>
<dbReference type="SUPFAM" id="SSF52540">
    <property type="entry name" value="P-loop containing nucleoside triphosphate hydrolases"/>
    <property type="match status" value="1"/>
</dbReference>
<evidence type="ECO:0000256" key="4">
    <source>
        <dbReference type="ARBA" id="ARBA00022777"/>
    </source>
</evidence>
<keyword evidence="5" id="KW-0963">Cytoplasm</keyword>
<dbReference type="AlphaFoldDB" id="A0A0G1BK44"/>
<comment type="pathway">
    <text evidence="5">Purine metabolism; AMP biosynthesis via salvage pathway; AMP from ADP: step 1/1.</text>
</comment>
<dbReference type="EMBL" id="LCDF01000027">
    <property type="protein sequence ID" value="KKS46641.1"/>
    <property type="molecule type" value="Genomic_DNA"/>
</dbReference>
<evidence type="ECO:0000313" key="9">
    <source>
        <dbReference type="Proteomes" id="UP000034036"/>
    </source>
</evidence>
<dbReference type="Gene3D" id="3.40.50.300">
    <property type="entry name" value="P-loop containing nucleotide triphosphate hydrolases"/>
    <property type="match status" value="1"/>
</dbReference>
<comment type="similarity">
    <text evidence="5 6">Belongs to the adenylate kinase family.</text>
</comment>
<dbReference type="InterPro" id="IPR000850">
    <property type="entry name" value="Adenylat/UMP-CMP_kin"/>
</dbReference>
<dbReference type="CDD" id="cd01428">
    <property type="entry name" value="ADK"/>
    <property type="match status" value="1"/>
</dbReference>
<dbReference type="EC" id="2.7.4.3" evidence="5 7"/>
<feature type="binding site" evidence="5">
    <location>
        <position position="44"/>
    </location>
    <ligand>
        <name>AMP</name>
        <dbReference type="ChEBI" id="CHEBI:456215"/>
    </ligand>
</feature>
<feature type="region of interest" description="NMP" evidence="5">
    <location>
        <begin position="38"/>
        <end position="67"/>
    </location>
</feature>
<keyword evidence="3 5" id="KW-0547">Nucleotide-binding</keyword>
<sequence>MIPEATTIVLMGRSGCGKDTQLEFLLKRPDFDGALKINSGDNVRVLAQKDTLIGKKVKQLIDAGALIPLWLVSSLWVANIGAGLKGGEKIVMDGAPRLPGEGELLDEVLAFVGRAPSVAILIDISSEESMKRLLSRGRSDDTEGRIKNRLSWFNTVVKIVLDYYKKEGRLLEINGEQSKEAVFSEIEKKLEEHFT</sequence>
<comment type="caution">
    <text evidence="5">Lacks conserved residue(s) required for the propagation of feature annotation.</text>
</comment>
<evidence type="ECO:0000256" key="5">
    <source>
        <dbReference type="HAMAP-Rule" id="MF_00235"/>
    </source>
</evidence>
<evidence type="ECO:0000256" key="7">
    <source>
        <dbReference type="RuleBase" id="RU003331"/>
    </source>
</evidence>
<comment type="catalytic activity">
    <reaction evidence="5 7">
        <text>AMP + ATP = 2 ADP</text>
        <dbReference type="Rhea" id="RHEA:12973"/>
        <dbReference type="ChEBI" id="CHEBI:30616"/>
        <dbReference type="ChEBI" id="CHEBI:456215"/>
        <dbReference type="ChEBI" id="CHEBI:456216"/>
        <dbReference type="EC" id="2.7.4.3"/>
    </reaction>
</comment>
<dbReference type="InterPro" id="IPR027417">
    <property type="entry name" value="P-loop_NTPase"/>
</dbReference>
<evidence type="ECO:0000313" key="8">
    <source>
        <dbReference type="EMBL" id="KKS46641.1"/>
    </source>
</evidence>
<evidence type="ECO:0000256" key="1">
    <source>
        <dbReference type="ARBA" id="ARBA00022679"/>
    </source>
</evidence>
<gene>
    <name evidence="5" type="primary">adk</name>
    <name evidence="8" type="ORF">UV11_C0027G0002</name>
</gene>
<feature type="binding site" evidence="5">
    <location>
        <position position="39"/>
    </location>
    <ligand>
        <name>AMP</name>
        <dbReference type="ChEBI" id="CHEBI:456215"/>
    </ligand>
</feature>